<dbReference type="PROSITE" id="PS51257">
    <property type="entry name" value="PROKAR_LIPOPROTEIN"/>
    <property type="match status" value="1"/>
</dbReference>
<keyword evidence="4" id="KW-1185">Reference proteome</keyword>
<reference evidence="3 4" key="1">
    <citation type="submission" date="2023-02" db="EMBL/GenBank/DDBJ databases">
        <title>Genome sequence of Lentisphaera profundi SAORIC-696.</title>
        <authorList>
            <person name="Kim e."/>
            <person name="Cho J.-C."/>
            <person name="Choi A."/>
            <person name="Kang I."/>
        </authorList>
    </citation>
    <scope>NUCLEOTIDE SEQUENCE [LARGE SCALE GENOMIC DNA]</scope>
    <source>
        <strain evidence="3 4">SAORIC-696</strain>
    </source>
</reference>
<dbReference type="SMART" id="SM00460">
    <property type="entry name" value="TGc"/>
    <property type="match status" value="1"/>
</dbReference>
<protein>
    <submittedName>
        <fullName evidence="3">Transglutaminase-like domain-containing protein</fullName>
    </submittedName>
</protein>
<feature type="transmembrane region" description="Helical" evidence="1">
    <location>
        <begin position="64"/>
        <end position="82"/>
    </location>
</feature>
<proteinExistence type="predicted"/>
<dbReference type="Gene3D" id="3.10.620.30">
    <property type="match status" value="1"/>
</dbReference>
<keyword evidence="1" id="KW-0472">Membrane</keyword>
<accession>A0ABY7VYC0</accession>
<dbReference type="RefSeq" id="WP_274153147.1">
    <property type="nucleotide sequence ID" value="NZ_CP117812.1"/>
</dbReference>
<evidence type="ECO:0000313" key="3">
    <source>
        <dbReference type="EMBL" id="WDE98273.1"/>
    </source>
</evidence>
<dbReference type="EMBL" id="CP117812">
    <property type="protein sequence ID" value="WDE98273.1"/>
    <property type="molecule type" value="Genomic_DNA"/>
</dbReference>
<evidence type="ECO:0000313" key="4">
    <source>
        <dbReference type="Proteomes" id="UP001214250"/>
    </source>
</evidence>
<sequence>MRTFDEKFDLKKRRSITGLQIFCVMVSCFFYWSLTKSIIPLLTCLVVYIPILFRGVYLKLGTRSIVYTMVSAMVLSVIPYQFVKQTNVFFMLPGNFLVPFCIVGAAHLCLLEQKRIILSGFSTFIFLCYLIGGDLNTGRGVLATNNTNILGLKWSYLISLALCLVALFTIFKLYGMSKFVQKNQQGTKKWQARIICLVAFVMVFICSPVLQKSSVPVLRHVENYLLSQLSTMGRYQNRMQKRYENENNISRPIHNKFGRNLGAIVMRVSSERAPRLLRFYAYDTYEGGIWSRELDSKASVREEDNEDEKVELLVIENYILNKEKYDDVQSKTTIYPTNFLSDKIIPLSYDSVGVSVSLDSIDAYPDNSLEAKGLSQSTGIRLLRSGKENDRPISKPTIMSREYKKTYSFVPENLRKYLNVRWQDMSSVTHDPKEAAQNIVQYFNNNYSYDLNFVDTYYEEEMYAYEDEYISKDIIEYFLSSDSKSGHCELFATSTVLLLRSAGFQARYACGSTVTEQSSDGDYMITRAKDLHAWVEVWDNKSKKWFVVDPTPSRGGFFKDYRPTGLNAFIENMTFKAQKIFSYVLQGEITVALAAAFFAVYEPVSEFLKVPLNAVVTLLLIIVLVIWRISYLRKRNKAKIKTLSKELIKAKMMILAVAKKHLLRPSQGSHDYMNIAEICRGFEQRGVLAVVIDEIRLYEKCRFGSLSYTKIHLSELKSHLKLIPKMIKAQARK</sequence>
<name>A0ABY7VYC0_9BACT</name>
<evidence type="ECO:0000256" key="1">
    <source>
        <dbReference type="SAM" id="Phobius"/>
    </source>
</evidence>
<feature type="transmembrane region" description="Helical" evidence="1">
    <location>
        <begin position="612"/>
        <end position="631"/>
    </location>
</feature>
<dbReference type="SUPFAM" id="SSF54001">
    <property type="entry name" value="Cysteine proteinases"/>
    <property type="match status" value="1"/>
</dbReference>
<dbReference type="InterPro" id="IPR038765">
    <property type="entry name" value="Papain-like_cys_pep_sf"/>
</dbReference>
<dbReference type="Proteomes" id="UP001214250">
    <property type="component" value="Chromosome 2"/>
</dbReference>
<dbReference type="PANTHER" id="PTHR42736">
    <property type="entry name" value="PROTEIN-GLUTAMINE GAMMA-GLUTAMYLTRANSFERASE"/>
    <property type="match status" value="1"/>
</dbReference>
<feature type="domain" description="Transglutaminase-like" evidence="2">
    <location>
        <begin position="480"/>
        <end position="552"/>
    </location>
</feature>
<keyword evidence="1" id="KW-1133">Transmembrane helix</keyword>
<dbReference type="InterPro" id="IPR052901">
    <property type="entry name" value="Bact_TGase-like"/>
</dbReference>
<feature type="transmembrane region" description="Helical" evidence="1">
    <location>
        <begin position="580"/>
        <end position="600"/>
    </location>
</feature>
<evidence type="ECO:0000259" key="2">
    <source>
        <dbReference type="SMART" id="SM00460"/>
    </source>
</evidence>
<feature type="transmembrane region" description="Helical" evidence="1">
    <location>
        <begin position="116"/>
        <end position="132"/>
    </location>
</feature>
<dbReference type="InterPro" id="IPR002931">
    <property type="entry name" value="Transglutaminase-like"/>
</dbReference>
<dbReference type="Pfam" id="PF01841">
    <property type="entry name" value="Transglut_core"/>
    <property type="match status" value="1"/>
</dbReference>
<organism evidence="3 4">
    <name type="scientific">Lentisphaera profundi</name>
    <dbReference type="NCBI Taxonomy" id="1658616"/>
    <lineage>
        <taxon>Bacteria</taxon>
        <taxon>Pseudomonadati</taxon>
        <taxon>Lentisphaerota</taxon>
        <taxon>Lentisphaeria</taxon>
        <taxon>Lentisphaerales</taxon>
        <taxon>Lentisphaeraceae</taxon>
        <taxon>Lentisphaera</taxon>
    </lineage>
</organism>
<feature type="transmembrane region" description="Helical" evidence="1">
    <location>
        <begin position="152"/>
        <end position="171"/>
    </location>
</feature>
<feature type="transmembrane region" description="Helical" evidence="1">
    <location>
        <begin position="88"/>
        <end position="109"/>
    </location>
</feature>
<keyword evidence="1" id="KW-0812">Transmembrane</keyword>
<gene>
    <name evidence="3" type="ORF">PQO03_20875</name>
</gene>
<feature type="transmembrane region" description="Helical" evidence="1">
    <location>
        <begin position="38"/>
        <end position="57"/>
    </location>
</feature>
<feature type="transmembrane region" description="Helical" evidence="1">
    <location>
        <begin position="16"/>
        <end position="32"/>
    </location>
</feature>
<dbReference type="PANTHER" id="PTHR42736:SF1">
    <property type="entry name" value="PROTEIN-GLUTAMINE GAMMA-GLUTAMYLTRANSFERASE"/>
    <property type="match status" value="1"/>
</dbReference>